<comment type="similarity">
    <text evidence="9">Belongs to the G-protein coupled receptor 1 family.</text>
</comment>
<evidence type="ECO:0000256" key="10">
    <source>
        <dbReference type="SAM" id="Phobius"/>
    </source>
</evidence>
<evidence type="ECO:0000256" key="1">
    <source>
        <dbReference type="ARBA" id="ARBA00004651"/>
    </source>
</evidence>
<dbReference type="Pfam" id="PF00001">
    <property type="entry name" value="7tm_1"/>
    <property type="match status" value="1"/>
</dbReference>
<evidence type="ECO:0000256" key="9">
    <source>
        <dbReference type="RuleBase" id="RU000688"/>
    </source>
</evidence>
<dbReference type="PANTHER" id="PTHR24231:SF47">
    <property type="entry name" value="G-PROTEIN COUPLED RECEPTOR 82-RELATED"/>
    <property type="match status" value="1"/>
</dbReference>
<evidence type="ECO:0000313" key="12">
    <source>
        <dbReference type="Ensembl" id="ENSAMXP00005042420.1"/>
    </source>
</evidence>
<evidence type="ECO:0000256" key="5">
    <source>
        <dbReference type="ARBA" id="ARBA00023040"/>
    </source>
</evidence>
<dbReference type="InterPro" id="IPR017452">
    <property type="entry name" value="GPCR_Rhodpsn_7TM"/>
</dbReference>
<dbReference type="GO" id="GO:0004930">
    <property type="term" value="F:G protein-coupled receptor activity"/>
    <property type="evidence" value="ECO:0007669"/>
    <property type="project" value="UniProtKB-KW"/>
</dbReference>
<feature type="transmembrane region" description="Helical" evidence="10">
    <location>
        <begin position="69"/>
        <end position="90"/>
    </location>
</feature>
<protein>
    <submittedName>
        <fullName evidence="12">Si:dkey-216e24.9</fullName>
    </submittedName>
</protein>
<keyword evidence="7 9" id="KW-0675">Receptor</keyword>
<dbReference type="Proteomes" id="UP000694621">
    <property type="component" value="Unplaced"/>
</dbReference>
<feature type="transmembrane region" description="Helical" evidence="10">
    <location>
        <begin position="256"/>
        <end position="272"/>
    </location>
</feature>
<evidence type="ECO:0000256" key="6">
    <source>
        <dbReference type="ARBA" id="ARBA00023136"/>
    </source>
</evidence>
<dbReference type="PROSITE" id="PS00237">
    <property type="entry name" value="G_PROTEIN_RECEP_F1_1"/>
    <property type="match status" value="1"/>
</dbReference>
<dbReference type="CTD" id="27197"/>
<comment type="subcellular location">
    <subcellularLocation>
        <location evidence="1">Cell membrane</location>
        <topology evidence="1">Multi-pass membrane protein</topology>
    </subcellularLocation>
</comment>
<feature type="transmembrane region" description="Helical" evidence="10">
    <location>
        <begin position="110"/>
        <end position="133"/>
    </location>
</feature>
<evidence type="ECO:0000256" key="8">
    <source>
        <dbReference type="ARBA" id="ARBA00023224"/>
    </source>
</evidence>
<dbReference type="Gene3D" id="1.20.1070.10">
    <property type="entry name" value="Rhodopsin 7-helix transmembrane proteins"/>
    <property type="match status" value="1"/>
</dbReference>
<dbReference type="InterPro" id="IPR000276">
    <property type="entry name" value="GPCR_Rhodpsn"/>
</dbReference>
<keyword evidence="4 10" id="KW-1133">Transmembrane helix</keyword>
<keyword evidence="3 9" id="KW-0812">Transmembrane</keyword>
<feature type="transmembrane region" description="Helical" evidence="10">
    <location>
        <begin position="154"/>
        <end position="177"/>
    </location>
</feature>
<organism evidence="12 13">
    <name type="scientific">Astyanax mexicanus</name>
    <name type="common">Blind cave fish</name>
    <name type="synonym">Astyanax fasciatus mexicanus</name>
    <dbReference type="NCBI Taxonomy" id="7994"/>
    <lineage>
        <taxon>Eukaryota</taxon>
        <taxon>Metazoa</taxon>
        <taxon>Chordata</taxon>
        <taxon>Craniata</taxon>
        <taxon>Vertebrata</taxon>
        <taxon>Euteleostomi</taxon>
        <taxon>Actinopterygii</taxon>
        <taxon>Neopterygii</taxon>
        <taxon>Teleostei</taxon>
        <taxon>Ostariophysi</taxon>
        <taxon>Characiformes</taxon>
        <taxon>Characoidei</taxon>
        <taxon>Acestrorhamphidae</taxon>
        <taxon>Acestrorhamphinae</taxon>
        <taxon>Astyanax</taxon>
    </lineage>
</organism>
<feature type="transmembrane region" description="Helical" evidence="10">
    <location>
        <begin position="298"/>
        <end position="317"/>
    </location>
</feature>
<reference evidence="12" key="1">
    <citation type="submission" date="2025-08" db="UniProtKB">
        <authorList>
            <consortium name="Ensembl"/>
        </authorList>
    </citation>
    <scope>IDENTIFICATION</scope>
</reference>
<dbReference type="GO" id="GO:0005886">
    <property type="term" value="C:plasma membrane"/>
    <property type="evidence" value="ECO:0007669"/>
    <property type="project" value="UniProtKB-SubCell"/>
</dbReference>
<dbReference type="SUPFAM" id="SSF81321">
    <property type="entry name" value="Family A G protein-coupled receptor-like"/>
    <property type="match status" value="1"/>
</dbReference>
<feature type="transmembrane region" description="Helical" evidence="10">
    <location>
        <begin position="204"/>
        <end position="229"/>
    </location>
</feature>
<dbReference type="PROSITE" id="PS50262">
    <property type="entry name" value="G_PROTEIN_RECEP_F1_2"/>
    <property type="match status" value="1"/>
</dbReference>
<keyword evidence="8 9" id="KW-0807">Transducer</keyword>
<evidence type="ECO:0000256" key="7">
    <source>
        <dbReference type="ARBA" id="ARBA00023170"/>
    </source>
</evidence>
<evidence type="ECO:0000256" key="2">
    <source>
        <dbReference type="ARBA" id="ARBA00022475"/>
    </source>
</evidence>
<keyword evidence="6 10" id="KW-0472">Membrane</keyword>
<accession>A0A8B9KW22</accession>
<evidence type="ECO:0000313" key="13">
    <source>
        <dbReference type="Proteomes" id="UP000694621"/>
    </source>
</evidence>
<evidence type="ECO:0000256" key="3">
    <source>
        <dbReference type="ARBA" id="ARBA00022692"/>
    </source>
</evidence>
<dbReference type="GeneID" id="103034041"/>
<dbReference type="PRINTS" id="PR00237">
    <property type="entry name" value="GPCRRHODOPSN"/>
</dbReference>
<keyword evidence="5 9" id="KW-0297">G-protein coupled receptor</keyword>
<evidence type="ECO:0000256" key="4">
    <source>
        <dbReference type="ARBA" id="ARBA00022989"/>
    </source>
</evidence>
<dbReference type="KEGG" id="amex:103034041"/>
<feature type="transmembrane region" description="Helical" evidence="10">
    <location>
        <begin position="36"/>
        <end position="57"/>
    </location>
</feature>
<keyword evidence="2" id="KW-1003">Cell membrane</keyword>
<dbReference type="PANTHER" id="PTHR24231">
    <property type="entry name" value="PURINOCEPTOR-RELATED G-PROTEIN COUPLED RECEPTOR"/>
    <property type="match status" value="1"/>
</dbReference>
<sequence length="357" mass="40389">MSEQNDNATNLTETKGAAGNDSLRCLLVPEDHLFSVLTWLYLSLAIVGFLANGLAMWDLRRSEKTPTVIFTLNIVMSDLMVCCSFPFRVAYYISGRGWESGSSVCLTVEFFMISCFYINLYCNMSFLLWTSINRYATVVQPRWRIFQAFRQPKLCWIICIVTWIFGIIAISGSRGYIAKMNTSEQRPKTCFEKVMNKGMEHLHVLHGMGVGMFFFILGLMLVSYSLLIFHLQKVRGGSMVGAGFGPGGGLKVRRKILASVVLFVACFLPYHVQRIRITASPETEDCLQKQENMRVKTLTILVAALSCCLHPVLHLMLRLPCCRVKRNARAPPKPEITRSQVTPNIQATELTPNIRYE</sequence>
<name>A0A8B9KW22_ASTMX</name>
<dbReference type="OrthoDB" id="9946711at2759"/>
<dbReference type="Ensembl" id="ENSAMXT00005046147.1">
    <property type="protein sequence ID" value="ENSAMXP00005042420.1"/>
    <property type="gene ID" value="ENSAMXG00005019818.1"/>
</dbReference>
<dbReference type="AlphaFoldDB" id="A0A8B9KW22"/>
<dbReference type="OMA" id="CFLLWTS"/>
<feature type="domain" description="G-protein coupled receptors family 1 profile" evidence="11">
    <location>
        <begin position="48"/>
        <end position="314"/>
    </location>
</feature>
<evidence type="ECO:0000259" key="11">
    <source>
        <dbReference type="PROSITE" id="PS50262"/>
    </source>
</evidence>
<proteinExistence type="inferred from homology"/>